<evidence type="ECO:0000313" key="2">
    <source>
        <dbReference type="Proteomes" id="UP000824469"/>
    </source>
</evidence>
<evidence type="ECO:0000313" key="1">
    <source>
        <dbReference type="EMBL" id="KAH9318258.1"/>
    </source>
</evidence>
<protein>
    <submittedName>
        <fullName evidence="1">Uncharacterized protein</fullName>
    </submittedName>
</protein>
<comment type="caution">
    <text evidence="1">The sequence shown here is derived from an EMBL/GenBank/DDBJ whole genome shotgun (WGS) entry which is preliminary data.</text>
</comment>
<gene>
    <name evidence="1" type="ORF">KI387_020027</name>
</gene>
<organism evidence="1 2">
    <name type="scientific">Taxus chinensis</name>
    <name type="common">Chinese yew</name>
    <name type="synonym">Taxus wallichiana var. chinensis</name>
    <dbReference type="NCBI Taxonomy" id="29808"/>
    <lineage>
        <taxon>Eukaryota</taxon>
        <taxon>Viridiplantae</taxon>
        <taxon>Streptophyta</taxon>
        <taxon>Embryophyta</taxon>
        <taxon>Tracheophyta</taxon>
        <taxon>Spermatophyta</taxon>
        <taxon>Pinopsida</taxon>
        <taxon>Pinidae</taxon>
        <taxon>Conifers II</taxon>
        <taxon>Cupressales</taxon>
        <taxon>Taxaceae</taxon>
        <taxon>Taxus</taxon>
    </lineage>
</organism>
<reference evidence="1 2" key="1">
    <citation type="journal article" date="2021" name="Nat. Plants">
        <title>The Taxus genome provides insights into paclitaxel biosynthesis.</title>
        <authorList>
            <person name="Xiong X."/>
            <person name="Gou J."/>
            <person name="Liao Q."/>
            <person name="Li Y."/>
            <person name="Zhou Q."/>
            <person name="Bi G."/>
            <person name="Li C."/>
            <person name="Du R."/>
            <person name="Wang X."/>
            <person name="Sun T."/>
            <person name="Guo L."/>
            <person name="Liang H."/>
            <person name="Lu P."/>
            <person name="Wu Y."/>
            <person name="Zhang Z."/>
            <person name="Ro D.K."/>
            <person name="Shang Y."/>
            <person name="Huang S."/>
            <person name="Yan J."/>
        </authorList>
    </citation>
    <scope>NUCLEOTIDE SEQUENCE [LARGE SCALE GENOMIC DNA]</scope>
    <source>
        <strain evidence="1">Ta-2019</strain>
    </source>
</reference>
<sequence length="63" mass="7431">YRFHFRISRCRIQECKRWAVCQGLWEIQILAAGIHCLSTTFHTASSDPQKNFVLDISVHNRIK</sequence>
<proteinExistence type="predicted"/>
<name>A0AA38LB77_TAXCH</name>
<feature type="non-terminal residue" evidence="1">
    <location>
        <position position="63"/>
    </location>
</feature>
<keyword evidence="2" id="KW-1185">Reference proteome</keyword>
<dbReference type="Proteomes" id="UP000824469">
    <property type="component" value="Unassembled WGS sequence"/>
</dbReference>
<feature type="non-terminal residue" evidence="1">
    <location>
        <position position="1"/>
    </location>
</feature>
<dbReference type="AlphaFoldDB" id="A0AA38LB77"/>
<dbReference type="EMBL" id="JAHRHJ020000004">
    <property type="protein sequence ID" value="KAH9318258.1"/>
    <property type="molecule type" value="Genomic_DNA"/>
</dbReference>
<accession>A0AA38LB77</accession>